<sequence length="105" mass="12376">MESSLELRSEWEASGQNIDTEQPVKHFRYDKQIRAAASRRIVSRRRRRRDVSMVRDAEVVCPSRKILFMRQRKGESSFSCVSKTADNVMTHKREGRSKYKGKNRT</sequence>
<dbReference type="GeneID" id="10029362"/>
<name>E4URY7_ARTGP</name>
<evidence type="ECO:0000313" key="2">
    <source>
        <dbReference type="EMBL" id="EFR01244.1"/>
    </source>
</evidence>
<dbReference type="EMBL" id="DS989824">
    <property type="protein sequence ID" value="EFR01244.1"/>
    <property type="molecule type" value="Genomic_DNA"/>
</dbReference>
<dbReference type="Proteomes" id="UP000002669">
    <property type="component" value="Unassembled WGS sequence"/>
</dbReference>
<evidence type="ECO:0000256" key="1">
    <source>
        <dbReference type="SAM" id="MobiDB-lite"/>
    </source>
</evidence>
<proteinExistence type="predicted"/>
<protein>
    <submittedName>
        <fullName evidence="2">Uncharacterized protein</fullName>
    </submittedName>
</protein>
<dbReference type="HOGENOM" id="CLU_2235951_0_0_1"/>
<dbReference type="AlphaFoldDB" id="E4URY7"/>
<feature type="region of interest" description="Disordered" evidence="1">
    <location>
        <begin position="1"/>
        <end position="23"/>
    </location>
</feature>
<gene>
    <name evidence="2" type="ORF">MGYG_04248</name>
</gene>
<accession>E4URY7</accession>
<organism evidence="3">
    <name type="scientific">Arthroderma gypseum (strain ATCC MYA-4604 / CBS 118893)</name>
    <name type="common">Microsporum gypseum</name>
    <dbReference type="NCBI Taxonomy" id="535722"/>
    <lineage>
        <taxon>Eukaryota</taxon>
        <taxon>Fungi</taxon>
        <taxon>Dikarya</taxon>
        <taxon>Ascomycota</taxon>
        <taxon>Pezizomycotina</taxon>
        <taxon>Eurotiomycetes</taxon>
        <taxon>Eurotiomycetidae</taxon>
        <taxon>Onygenales</taxon>
        <taxon>Arthrodermataceae</taxon>
        <taxon>Nannizzia</taxon>
    </lineage>
</organism>
<evidence type="ECO:0000313" key="3">
    <source>
        <dbReference type="Proteomes" id="UP000002669"/>
    </source>
</evidence>
<feature type="compositionally biased region" description="Basic and acidic residues" evidence="1">
    <location>
        <begin position="1"/>
        <end position="11"/>
    </location>
</feature>
<reference evidence="3" key="1">
    <citation type="journal article" date="2012" name="MBio">
        <title>Comparative genome analysis of Trichophyton rubrum and related dermatophytes reveals candidate genes involved in infection.</title>
        <authorList>
            <person name="Martinez D.A."/>
            <person name="Oliver B.G."/>
            <person name="Graeser Y."/>
            <person name="Goldberg J.M."/>
            <person name="Li W."/>
            <person name="Martinez-Rossi N.M."/>
            <person name="Monod M."/>
            <person name="Shelest E."/>
            <person name="Barton R.C."/>
            <person name="Birch E."/>
            <person name="Brakhage A.A."/>
            <person name="Chen Z."/>
            <person name="Gurr S.J."/>
            <person name="Heiman D."/>
            <person name="Heitman J."/>
            <person name="Kosti I."/>
            <person name="Rossi A."/>
            <person name="Saif S."/>
            <person name="Samalova M."/>
            <person name="Saunders C.W."/>
            <person name="Shea T."/>
            <person name="Summerbell R.C."/>
            <person name="Xu J."/>
            <person name="Young S."/>
            <person name="Zeng Q."/>
            <person name="Birren B.W."/>
            <person name="Cuomo C.A."/>
            <person name="White T.C."/>
        </authorList>
    </citation>
    <scope>NUCLEOTIDE SEQUENCE [LARGE SCALE GENOMIC DNA]</scope>
    <source>
        <strain evidence="3">ATCC MYA-4604 / CBS 118893</strain>
    </source>
</reference>
<keyword evidence="3" id="KW-1185">Reference proteome</keyword>
<dbReference type="RefSeq" id="XP_003174074.1">
    <property type="nucleotide sequence ID" value="XM_003174026.1"/>
</dbReference>
<dbReference type="InParanoid" id="E4URY7"/>
<dbReference type="VEuPathDB" id="FungiDB:MGYG_04248"/>